<dbReference type="EMBL" id="JAAKZI010000002">
    <property type="protein sequence ID" value="NGN82241.1"/>
    <property type="molecule type" value="Genomic_DNA"/>
</dbReference>
<evidence type="ECO:0008006" key="4">
    <source>
        <dbReference type="Google" id="ProtNLM"/>
    </source>
</evidence>
<keyword evidence="1" id="KW-0732">Signal</keyword>
<evidence type="ECO:0000313" key="3">
    <source>
        <dbReference type="Proteomes" id="UP000479226"/>
    </source>
</evidence>
<organism evidence="2 3">
    <name type="scientific">Arthrobacter silviterrae</name>
    <dbReference type="NCBI Taxonomy" id="2026658"/>
    <lineage>
        <taxon>Bacteria</taxon>
        <taxon>Bacillati</taxon>
        <taxon>Actinomycetota</taxon>
        <taxon>Actinomycetes</taxon>
        <taxon>Micrococcales</taxon>
        <taxon>Micrococcaceae</taxon>
        <taxon>Arthrobacter</taxon>
    </lineage>
</organism>
<protein>
    <recommendedName>
        <fullName evidence="4">Secreted protein</fullName>
    </recommendedName>
</protein>
<proteinExistence type="predicted"/>
<feature type="chain" id="PRO_5045774721" description="Secreted protein" evidence="1">
    <location>
        <begin position="29"/>
        <end position="162"/>
    </location>
</feature>
<gene>
    <name evidence="2" type="ORF">G6N77_02005</name>
</gene>
<evidence type="ECO:0000313" key="2">
    <source>
        <dbReference type="EMBL" id="NGN82241.1"/>
    </source>
</evidence>
<feature type="signal peptide" evidence="1">
    <location>
        <begin position="1"/>
        <end position="28"/>
    </location>
</feature>
<reference evidence="2 3" key="1">
    <citation type="submission" date="2020-02" db="EMBL/GenBank/DDBJ databases">
        <title>Genome sequence of the type strain DSM 27180 of Arthrobacter silviterrae.</title>
        <authorList>
            <person name="Gao J."/>
            <person name="Sun J."/>
        </authorList>
    </citation>
    <scope>NUCLEOTIDE SEQUENCE [LARGE SCALE GENOMIC DNA]</scope>
    <source>
        <strain evidence="2 3">DSM 27180</strain>
    </source>
</reference>
<keyword evidence="3" id="KW-1185">Reference proteome</keyword>
<sequence>MHTSTWRMSAVAAAVAAALATGATGANATTYHQRIDFPATGARLDCGAAALTVTGGRLIGEFNESTDGAGLFHYEGTNVASDVTARDQFGASYRIVGTSSFSGVSVDAAGISNVRWRSRVKFTVLRADGGQFGSVSTIERLTGSGLVSLNLGSCAASGGGGD</sequence>
<dbReference type="Proteomes" id="UP000479226">
    <property type="component" value="Unassembled WGS sequence"/>
</dbReference>
<evidence type="ECO:0000256" key="1">
    <source>
        <dbReference type="SAM" id="SignalP"/>
    </source>
</evidence>
<dbReference type="RefSeq" id="WP_165180334.1">
    <property type="nucleotide sequence ID" value="NZ_JAAKZI010000002.1"/>
</dbReference>
<accession>A0ABX0D5S8</accession>
<name>A0ABX0D5S8_9MICC</name>
<comment type="caution">
    <text evidence="2">The sequence shown here is derived from an EMBL/GenBank/DDBJ whole genome shotgun (WGS) entry which is preliminary data.</text>
</comment>